<evidence type="ECO:0000313" key="2">
    <source>
        <dbReference type="Proteomes" id="UP001215598"/>
    </source>
</evidence>
<dbReference type="Proteomes" id="UP001215598">
    <property type="component" value="Unassembled WGS sequence"/>
</dbReference>
<dbReference type="AlphaFoldDB" id="A0AAD7JA56"/>
<reference evidence="1" key="1">
    <citation type="submission" date="2023-03" db="EMBL/GenBank/DDBJ databases">
        <title>Massive genome expansion in bonnet fungi (Mycena s.s.) driven by repeated elements and novel gene families across ecological guilds.</title>
        <authorList>
            <consortium name="Lawrence Berkeley National Laboratory"/>
            <person name="Harder C.B."/>
            <person name="Miyauchi S."/>
            <person name="Viragh M."/>
            <person name="Kuo A."/>
            <person name="Thoen E."/>
            <person name="Andreopoulos B."/>
            <person name="Lu D."/>
            <person name="Skrede I."/>
            <person name="Drula E."/>
            <person name="Henrissat B."/>
            <person name="Morin E."/>
            <person name="Kohler A."/>
            <person name="Barry K."/>
            <person name="LaButti K."/>
            <person name="Morin E."/>
            <person name="Salamov A."/>
            <person name="Lipzen A."/>
            <person name="Mereny Z."/>
            <person name="Hegedus B."/>
            <person name="Baldrian P."/>
            <person name="Stursova M."/>
            <person name="Weitz H."/>
            <person name="Taylor A."/>
            <person name="Grigoriev I.V."/>
            <person name="Nagy L.G."/>
            <person name="Martin F."/>
            <person name="Kauserud H."/>
        </authorList>
    </citation>
    <scope>NUCLEOTIDE SEQUENCE</scope>
    <source>
        <strain evidence="1">CBHHK182m</strain>
    </source>
</reference>
<keyword evidence="2" id="KW-1185">Reference proteome</keyword>
<evidence type="ECO:0000313" key="1">
    <source>
        <dbReference type="EMBL" id="KAJ7758362.1"/>
    </source>
</evidence>
<organism evidence="1 2">
    <name type="scientific">Mycena metata</name>
    <dbReference type="NCBI Taxonomy" id="1033252"/>
    <lineage>
        <taxon>Eukaryota</taxon>
        <taxon>Fungi</taxon>
        <taxon>Dikarya</taxon>
        <taxon>Basidiomycota</taxon>
        <taxon>Agaricomycotina</taxon>
        <taxon>Agaricomycetes</taxon>
        <taxon>Agaricomycetidae</taxon>
        <taxon>Agaricales</taxon>
        <taxon>Marasmiineae</taxon>
        <taxon>Mycenaceae</taxon>
        <taxon>Mycena</taxon>
    </lineage>
</organism>
<comment type="caution">
    <text evidence="1">The sequence shown here is derived from an EMBL/GenBank/DDBJ whole genome shotgun (WGS) entry which is preliminary data.</text>
</comment>
<protein>
    <submittedName>
        <fullName evidence="1">Uncharacterized protein</fullName>
    </submittedName>
</protein>
<accession>A0AAD7JA56</accession>
<gene>
    <name evidence="1" type="ORF">B0H16DRAFT_1821696</name>
</gene>
<dbReference type="EMBL" id="JARKIB010000042">
    <property type="protein sequence ID" value="KAJ7758362.1"/>
    <property type="molecule type" value="Genomic_DNA"/>
</dbReference>
<sequence length="193" mass="21514">MPTHHITVLLPPAWGHVVSYLHIATQMLKKDTTLGITIVTSALVDCKFLVWFSPGLAFMTTHLTDYDFGAIAEEIHADESRRENRTKEVILEQVGTAWNGSDKLSGVVIKFPGVPDMYNYERLAYATGPPPPGTCLEPVAIPFCCQFYKERGQELYAVGMQAHELCWDQTHPIPLSNETIKSFLDKAVSEHGP</sequence>
<name>A0AAD7JA56_9AGAR</name>
<proteinExistence type="predicted"/>